<dbReference type="RefSeq" id="WP_380028330.1">
    <property type="nucleotide sequence ID" value="NZ_JBHSHC010000140.1"/>
</dbReference>
<feature type="transmembrane region" description="Helical" evidence="1">
    <location>
        <begin position="28"/>
        <end position="46"/>
    </location>
</feature>
<name>A0ABV9QAG5_9BACL</name>
<proteinExistence type="predicted"/>
<keyword evidence="1" id="KW-1133">Transmembrane helix</keyword>
<protein>
    <recommendedName>
        <fullName evidence="4">DUF2273 domain-containing protein</fullName>
    </recommendedName>
</protein>
<dbReference type="EMBL" id="JBHSHC010000140">
    <property type="protein sequence ID" value="MFC4769610.1"/>
    <property type="molecule type" value="Genomic_DNA"/>
</dbReference>
<accession>A0ABV9QAG5</accession>
<evidence type="ECO:0000313" key="3">
    <source>
        <dbReference type="Proteomes" id="UP001596002"/>
    </source>
</evidence>
<reference evidence="3" key="1">
    <citation type="journal article" date="2019" name="Int. J. Syst. Evol. Microbiol.">
        <title>The Global Catalogue of Microorganisms (GCM) 10K type strain sequencing project: providing services to taxonomists for standard genome sequencing and annotation.</title>
        <authorList>
            <consortium name="The Broad Institute Genomics Platform"/>
            <consortium name="The Broad Institute Genome Sequencing Center for Infectious Disease"/>
            <person name="Wu L."/>
            <person name="Ma J."/>
        </authorList>
    </citation>
    <scope>NUCLEOTIDE SEQUENCE [LARGE SCALE GENOMIC DNA]</scope>
    <source>
        <strain evidence="3">WYCCWR 12678</strain>
    </source>
</reference>
<keyword evidence="1" id="KW-0812">Transmembrane</keyword>
<evidence type="ECO:0000256" key="1">
    <source>
        <dbReference type="SAM" id="Phobius"/>
    </source>
</evidence>
<organism evidence="2 3">
    <name type="scientific">Effusibacillus consociatus</name>
    <dbReference type="NCBI Taxonomy" id="1117041"/>
    <lineage>
        <taxon>Bacteria</taxon>
        <taxon>Bacillati</taxon>
        <taxon>Bacillota</taxon>
        <taxon>Bacilli</taxon>
        <taxon>Bacillales</taxon>
        <taxon>Alicyclobacillaceae</taxon>
        <taxon>Effusibacillus</taxon>
    </lineage>
</organism>
<evidence type="ECO:0000313" key="2">
    <source>
        <dbReference type="EMBL" id="MFC4769610.1"/>
    </source>
</evidence>
<keyword evidence="3" id="KW-1185">Reference proteome</keyword>
<gene>
    <name evidence="2" type="ORF">ACFO8Q_19985</name>
</gene>
<evidence type="ECO:0008006" key="4">
    <source>
        <dbReference type="Google" id="ProtNLM"/>
    </source>
</evidence>
<keyword evidence="1" id="KW-0472">Membrane</keyword>
<dbReference type="Proteomes" id="UP001596002">
    <property type="component" value="Unassembled WGS sequence"/>
</dbReference>
<sequence length="65" mass="7571">MTRGNRYFFYTLVFALTVFALFSKSYGLLGAAIVASIALGLWIEKIDNRRDEKFKHHNAVHNYHH</sequence>
<comment type="caution">
    <text evidence="2">The sequence shown here is derived from an EMBL/GenBank/DDBJ whole genome shotgun (WGS) entry which is preliminary data.</text>
</comment>
<feature type="transmembrane region" description="Helical" evidence="1">
    <location>
        <begin position="7"/>
        <end position="22"/>
    </location>
</feature>